<dbReference type="InterPro" id="IPR015943">
    <property type="entry name" value="WD40/YVTN_repeat-like_dom_sf"/>
</dbReference>
<dbReference type="GO" id="GO:0003400">
    <property type="term" value="P:regulation of COPII vesicle coating"/>
    <property type="evidence" value="ECO:0007669"/>
    <property type="project" value="TreeGrafter"/>
</dbReference>
<dbReference type="GO" id="GO:0005789">
    <property type="term" value="C:endoplasmic reticulum membrane"/>
    <property type="evidence" value="ECO:0007669"/>
    <property type="project" value="UniProtKB-SubCell"/>
</dbReference>
<dbReference type="Pfam" id="PF00400">
    <property type="entry name" value="WD40"/>
    <property type="match status" value="1"/>
</dbReference>
<keyword evidence="5" id="KW-0677">Repeat</keyword>
<protein>
    <recommendedName>
        <fullName evidence="13">Anaphase-promoting complex subunit 4 WD40 domain-containing protein</fullName>
    </recommendedName>
</protein>
<evidence type="ECO:0008006" key="13">
    <source>
        <dbReference type="Google" id="ProtNLM"/>
    </source>
</evidence>
<gene>
    <name evidence="11" type="ORF">WJX84_004230</name>
</gene>
<keyword evidence="8" id="KW-0653">Protein transport</keyword>
<evidence type="ECO:0000313" key="12">
    <source>
        <dbReference type="Proteomes" id="UP001485043"/>
    </source>
</evidence>
<organism evidence="11 12">
    <name type="scientific">Apatococcus fuscideae</name>
    <dbReference type="NCBI Taxonomy" id="2026836"/>
    <lineage>
        <taxon>Eukaryota</taxon>
        <taxon>Viridiplantae</taxon>
        <taxon>Chlorophyta</taxon>
        <taxon>core chlorophytes</taxon>
        <taxon>Trebouxiophyceae</taxon>
        <taxon>Chlorellales</taxon>
        <taxon>Chlorellaceae</taxon>
        <taxon>Apatococcus</taxon>
    </lineage>
</organism>
<dbReference type="EMBL" id="JALJOV010001852">
    <property type="protein sequence ID" value="KAK9839563.1"/>
    <property type="molecule type" value="Genomic_DNA"/>
</dbReference>
<dbReference type="InterPro" id="IPR011990">
    <property type="entry name" value="TPR-like_helical_dom_sf"/>
</dbReference>
<comment type="caution">
    <text evidence="11">The sequence shown here is derived from an EMBL/GenBank/DDBJ whole genome shotgun (WGS) entry which is preliminary data.</text>
</comment>
<reference evidence="11 12" key="1">
    <citation type="journal article" date="2024" name="Nat. Commun.">
        <title>Phylogenomics reveals the evolutionary origins of lichenization in chlorophyte algae.</title>
        <authorList>
            <person name="Puginier C."/>
            <person name="Libourel C."/>
            <person name="Otte J."/>
            <person name="Skaloud P."/>
            <person name="Haon M."/>
            <person name="Grisel S."/>
            <person name="Petersen M."/>
            <person name="Berrin J.G."/>
            <person name="Delaux P.M."/>
            <person name="Dal Grande F."/>
            <person name="Keller J."/>
        </authorList>
    </citation>
    <scope>NUCLEOTIDE SEQUENCE [LARGE SCALE GENOMIC DNA]</scope>
    <source>
        <strain evidence="11 12">SAG 2523</strain>
    </source>
</reference>
<evidence type="ECO:0000256" key="3">
    <source>
        <dbReference type="ARBA" id="ARBA00022574"/>
    </source>
</evidence>
<dbReference type="GO" id="GO:0005085">
    <property type="term" value="F:guanyl-nucleotide exchange factor activity"/>
    <property type="evidence" value="ECO:0007669"/>
    <property type="project" value="InterPro"/>
</dbReference>
<dbReference type="InterPro" id="IPR001680">
    <property type="entry name" value="WD40_rpt"/>
</dbReference>
<dbReference type="Gene3D" id="1.25.40.10">
    <property type="entry name" value="Tetratricopeptide repeat domain"/>
    <property type="match status" value="1"/>
</dbReference>
<keyword evidence="3" id="KW-0853">WD repeat</keyword>
<dbReference type="PANTHER" id="PTHR23284">
    <property type="entry name" value="PROLACTIN REGULATORY ELEMENT BINDING PROTEIN"/>
    <property type="match status" value="1"/>
</dbReference>
<dbReference type="SMART" id="SM00320">
    <property type="entry name" value="WD40"/>
    <property type="match status" value="3"/>
</dbReference>
<dbReference type="SUPFAM" id="SSF50998">
    <property type="entry name" value="Quinoprotein alcohol dehydrogenase-like"/>
    <property type="match status" value="1"/>
</dbReference>
<evidence type="ECO:0000256" key="6">
    <source>
        <dbReference type="ARBA" id="ARBA00022824"/>
    </source>
</evidence>
<evidence type="ECO:0000256" key="9">
    <source>
        <dbReference type="ARBA" id="ARBA00022989"/>
    </source>
</evidence>
<evidence type="ECO:0000256" key="10">
    <source>
        <dbReference type="ARBA" id="ARBA00023136"/>
    </source>
</evidence>
<dbReference type="Pfam" id="PF21033">
    <property type="entry name" value="RMD1-3"/>
    <property type="match status" value="1"/>
</dbReference>
<keyword evidence="9" id="KW-1133">Transmembrane helix</keyword>
<evidence type="ECO:0000256" key="4">
    <source>
        <dbReference type="ARBA" id="ARBA00022692"/>
    </source>
</evidence>
<accession>A0AAW1S1L3</accession>
<sequence length="621" mass="68030">MAAAGSGHWAVGAAALSYGFRRRPERRRDSGLFRFGGSAKDLVKKGKKLEANLDVRAAAKCYEECTQQKPRDSEFRSLLSKAISDMTYLDEIQGPHREKLTDNDKRRFNTQAMEHAKKAIELDTKAFLPHVAACISMGRLALFSDNKRKCQLAKDAREHAVRALELGPQSDLTHHLMGRWHYEMAQLNMVVRTLIRMAFSTNLPPGTNQDALKSYQQAAKLNPTCVAHHVEIGRCLSKMGRRKEAEQALKHASTLGCDDINTYLEKIEGEKLLKNLTGGQYLFLGGGGGKKNSGIPNRLEVVCANGEQLAEPSGSLSLGNDPPMRSALHPSGRSLLLAMGNGGLQQIAVRPQLPSPPDVYAEDDGLAEQIPGTAVVRCLRFSDDGRFVGMGFTDGSVQVLEWPSLRCLLHLKDQRGTRDALRNVDFSPAHRNRILAATAEDGTGALWHWERGQPVASLELPPELKGGQFNLVRFARGGSMALYTAVKLKGVGWLLHWAQSPSGDISLISQRTCGNIMTAFDISPSGHALAIGQQEGEVKYLAAEKLVPLRHVRWAHTIFVTAITFAQDGKAVMSTSADATARVTVVEPPNGRSVLHNITPVLCMSVMQYQYLTKNGWATCL</sequence>
<comment type="subcellular location">
    <subcellularLocation>
        <location evidence="1">Endoplasmic reticulum membrane</location>
        <topology evidence="1">Single-pass membrane protein</topology>
    </subcellularLocation>
</comment>
<evidence type="ECO:0000256" key="2">
    <source>
        <dbReference type="ARBA" id="ARBA00022448"/>
    </source>
</evidence>
<evidence type="ECO:0000256" key="7">
    <source>
        <dbReference type="ARBA" id="ARBA00022892"/>
    </source>
</evidence>
<dbReference type="PANTHER" id="PTHR23284:SF0">
    <property type="entry name" value="PROLACTIN REGULATORY ELEMENT-BINDING PROTEIN"/>
    <property type="match status" value="1"/>
</dbReference>
<keyword evidence="7" id="KW-0931">ER-Golgi transport</keyword>
<evidence type="ECO:0000256" key="8">
    <source>
        <dbReference type="ARBA" id="ARBA00022927"/>
    </source>
</evidence>
<dbReference type="Gene3D" id="2.130.10.10">
    <property type="entry name" value="YVTN repeat-like/Quinoprotein amine dehydrogenase"/>
    <property type="match status" value="1"/>
</dbReference>
<keyword evidence="6" id="KW-0256">Endoplasmic reticulum</keyword>
<dbReference type="Proteomes" id="UP001485043">
    <property type="component" value="Unassembled WGS sequence"/>
</dbReference>
<dbReference type="GO" id="GO:0015031">
    <property type="term" value="P:protein transport"/>
    <property type="evidence" value="ECO:0007669"/>
    <property type="project" value="UniProtKB-KW"/>
</dbReference>
<dbReference type="SUPFAM" id="SSF48452">
    <property type="entry name" value="TPR-like"/>
    <property type="match status" value="1"/>
</dbReference>
<evidence type="ECO:0000256" key="1">
    <source>
        <dbReference type="ARBA" id="ARBA00004389"/>
    </source>
</evidence>
<name>A0AAW1S1L3_9CHLO</name>
<keyword evidence="12" id="KW-1185">Reference proteome</keyword>
<dbReference type="GO" id="GO:0006888">
    <property type="term" value="P:endoplasmic reticulum to Golgi vesicle-mediated transport"/>
    <property type="evidence" value="ECO:0007669"/>
    <property type="project" value="TreeGrafter"/>
</dbReference>
<proteinExistence type="predicted"/>
<keyword evidence="4" id="KW-0812">Transmembrane</keyword>
<dbReference type="InterPro" id="IPR011047">
    <property type="entry name" value="Quinoprotein_ADH-like_sf"/>
</dbReference>
<dbReference type="InterPro" id="IPR049039">
    <property type="entry name" value="RMD1-3_a_helical_rpt"/>
</dbReference>
<keyword evidence="2" id="KW-0813">Transport</keyword>
<dbReference type="InterPro" id="IPR045260">
    <property type="entry name" value="Sec12-like"/>
</dbReference>
<evidence type="ECO:0000256" key="5">
    <source>
        <dbReference type="ARBA" id="ARBA00022737"/>
    </source>
</evidence>
<dbReference type="AlphaFoldDB" id="A0AAW1S1L3"/>
<evidence type="ECO:0000313" key="11">
    <source>
        <dbReference type="EMBL" id="KAK9839563.1"/>
    </source>
</evidence>
<keyword evidence="10" id="KW-0472">Membrane</keyword>